<evidence type="ECO:0000256" key="6">
    <source>
        <dbReference type="ARBA" id="ARBA00023136"/>
    </source>
</evidence>
<keyword evidence="7" id="KW-0407">Ion channel</keyword>
<dbReference type="InterPro" id="IPR057366">
    <property type="entry name" value="TRPM-like"/>
</dbReference>
<protein>
    <submittedName>
        <fullName evidence="10">LSDAT_euk domain-containing protein</fullName>
    </submittedName>
</protein>
<dbReference type="AlphaFoldDB" id="A0A183A7Y5"/>
<keyword evidence="2" id="KW-0813">Transport</keyword>
<organism evidence="10">
    <name type="scientific">Echinostoma caproni</name>
    <dbReference type="NCBI Taxonomy" id="27848"/>
    <lineage>
        <taxon>Eukaryota</taxon>
        <taxon>Metazoa</taxon>
        <taxon>Spiralia</taxon>
        <taxon>Lophotrochozoa</taxon>
        <taxon>Platyhelminthes</taxon>
        <taxon>Trematoda</taxon>
        <taxon>Digenea</taxon>
        <taxon>Plagiorchiida</taxon>
        <taxon>Echinostomata</taxon>
        <taxon>Echinostomatoidea</taxon>
        <taxon>Echinostomatidae</taxon>
        <taxon>Echinostoma</taxon>
    </lineage>
</organism>
<keyword evidence="5" id="KW-0406">Ion transport</keyword>
<dbReference type="Pfam" id="PF18139">
    <property type="entry name" value="LSDAT_euk"/>
    <property type="match status" value="1"/>
</dbReference>
<dbReference type="PANTHER" id="PTHR13800:SF12">
    <property type="entry name" value="TRANSIENT RECEPTOR POTENTIAL CATION CHANNEL SUBFAMILY M MEMBER-LIKE 2"/>
    <property type="match status" value="1"/>
</dbReference>
<accession>A0A183A7Y5</accession>
<keyword evidence="3" id="KW-0812">Transmembrane</keyword>
<evidence type="ECO:0000256" key="5">
    <source>
        <dbReference type="ARBA" id="ARBA00023065"/>
    </source>
</evidence>
<evidence type="ECO:0000256" key="2">
    <source>
        <dbReference type="ARBA" id="ARBA00022448"/>
    </source>
</evidence>
<dbReference type="WBParaSite" id="ECPE_0000307301-mRNA-1">
    <property type="protein sequence ID" value="ECPE_0000307301-mRNA-1"/>
    <property type="gene ID" value="ECPE_0000307301"/>
</dbReference>
<evidence type="ECO:0000256" key="4">
    <source>
        <dbReference type="ARBA" id="ARBA00022989"/>
    </source>
</evidence>
<evidence type="ECO:0000259" key="9">
    <source>
        <dbReference type="Pfam" id="PF25508"/>
    </source>
</evidence>
<dbReference type="GO" id="GO:0099604">
    <property type="term" value="F:ligand-gated calcium channel activity"/>
    <property type="evidence" value="ECO:0007669"/>
    <property type="project" value="TreeGrafter"/>
</dbReference>
<evidence type="ECO:0000313" key="10">
    <source>
        <dbReference type="WBParaSite" id="ECPE_0000307301-mRNA-1"/>
    </source>
</evidence>
<reference evidence="10" key="1">
    <citation type="submission" date="2016-06" db="UniProtKB">
        <authorList>
            <consortium name="WormBaseParasite"/>
        </authorList>
    </citation>
    <scope>IDENTIFICATION</scope>
</reference>
<sequence length="658" mass="74513">LVTRNPVLAKRLRFNPERFVDTPTDTFGEIEFPSNTYVSEYVRISEETALHNLMTLCGTVWAMPRPQLILSFYGDEILSTASKENLRKLIWKSSDSTLTWILTDGLQRGISPVVSSAIKEYIEAYGSGLVEALGIVPWRKIYGASELASESFVGRYPAPYTNTNDQIGAHEPLDDNITHYLFVDTKSKSSTERTLLFRTKFEKFLREMTNEVDEERRHGFSQTKLQMCGILSGGDEATLTAIHSSVQDGMPFVLIKNTGGLADILVDCINDTEVGERNRRKKAVTEGSQESEMFRLSPANIHQTVVSYWEILERPEVVILMIQDLLDNLEMLCVCDAEEDELDYLVLLLLIGPVQDSLEESGEINYSKLEITVALNRSDVAREKVFLSGLKYNSSKKALQNVIKRFMKLPEKISLLLIGKVLTLLLGSHFYPIYLDPQFTRAAEEDEDQPLPLCPATHLFIWALLTERKDSAEFLWTQLQEPLGAALMAALLLRRFAHHAESLVTKDELLEYANSYEEKAGGLLTECFTEDPHNAAQALIRERASFGYMSCLMLAADGHSMSFISHRCSEQYLKQVWCGAIDSQTTKFTFLVSMVVGIAFPPLVPFTLKFNLKPIRTKEEKDEDEIVVNTTPRHGVKFEKFIHITDLEKKYGPLHTYK</sequence>
<evidence type="ECO:0000259" key="8">
    <source>
        <dbReference type="Pfam" id="PF18139"/>
    </source>
</evidence>
<feature type="domain" description="TRPM-like" evidence="9">
    <location>
        <begin position="447"/>
        <end position="566"/>
    </location>
</feature>
<keyword evidence="6" id="KW-0472">Membrane</keyword>
<dbReference type="PANTHER" id="PTHR13800">
    <property type="entry name" value="TRANSIENT RECEPTOR POTENTIAL CATION CHANNEL, SUBFAMILY M, MEMBER 6"/>
    <property type="match status" value="1"/>
</dbReference>
<evidence type="ECO:0000256" key="1">
    <source>
        <dbReference type="ARBA" id="ARBA00004141"/>
    </source>
</evidence>
<evidence type="ECO:0000256" key="3">
    <source>
        <dbReference type="ARBA" id="ARBA00022692"/>
    </source>
</evidence>
<name>A0A183A7Y5_9TREM</name>
<evidence type="ECO:0000256" key="7">
    <source>
        <dbReference type="ARBA" id="ARBA00023303"/>
    </source>
</evidence>
<feature type="domain" description="TRPM SLOG" evidence="8">
    <location>
        <begin position="40"/>
        <end position="273"/>
    </location>
</feature>
<dbReference type="Pfam" id="PF25508">
    <property type="entry name" value="TRPM2"/>
    <property type="match status" value="1"/>
</dbReference>
<dbReference type="GO" id="GO:0005886">
    <property type="term" value="C:plasma membrane"/>
    <property type="evidence" value="ECO:0007669"/>
    <property type="project" value="TreeGrafter"/>
</dbReference>
<dbReference type="InterPro" id="IPR041491">
    <property type="entry name" value="TRPM_SLOG"/>
</dbReference>
<comment type="subcellular location">
    <subcellularLocation>
        <location evidence="1">Membrane</location>
        <topology evidence="1">Multi-pass membrane protein</topology>
    </subcellularLocation>
</comment>
<keyword evidence="4" id="KW-1133">Transmembrane helix</keyword>
<dbReference type="InterPro" id="IPR050927">
    <property type="entry name" value="TRPM"/>
</dbReference>
<proteinExistence type="predicted"/>